<dbReference type="STRING" id="151549.A0A4C1Y4F2"/>
<evidence type="ECO:0000256" key="1">
    <source>
        <dbReference type="ARBA" id="ARBA00022614"/>
    </source>
</evidence>
<dbReference type="InterPro" id="IPR000372">
    <property type="entry name" value="LRRNT"/>
</dbReference>
<accession>A0A4C1Y4F2</accession>
<keyword evidence="1" id="KW-0433">Leucine-rich repeat</keyword>
<reference evidence="5 6" key="1">
    <citation type="journal article" date="2019" name="Commun. Biol.">
        <title>The bagworm genome reveals a unique fibroin gene that provides high tensile strength.</title>
        <authorList>
            <person name="Kono N."/>
            <person name="Nakamura H."/>
            <person name="Ohtoshi R."/>
            <person name="Tomita M."/>
            <person name="Numata K."/>
            <person name="Arakawa K."/>
        </authorList>
    </citation>
    <scope>NUCLEOTIDE SEQUENCE [LARGE SCALE GENOMIC DNA]</scope>
</reference>
<name>A0A4C1Y4F2_EUMVA</name>
<evidence type="ECO:0000256" key="2">
    <source>
        <dbReference type="ARBA" id="ARBA00022729"/>
    </source>
</evidence>
<dbReference type="AlphaFoldDB" id="A0A4C1Y4F2"/>
<protein>
    <submittedName>
        <fullName evidence="5">Protein slit</fullName>
    </submittedName>
</protein>
<dbReference type="Proteomes" id="UP000299102">
    <property type="component" value="Unassembled WGS sequence"/>
</dbReference>
<feature type="chain" id="PRO_5020041698" evidence="3">
    <location>
        <begin position="26"/>
        <end position="181"/>
    </location>
</feature>
<dbReference type="EMBL" id="BGZK01001040">
    <property type="protein sequence ID" value="GBP69419.1"/>
    <property type="molecule type" value="Genomic_DNA"/>
</dbReference>
<keyword evidence="2 3" id="KW-0732">Signal</keyword>
<gene>
    <name evidence="5" type="primary">sli</name>
    <name evidence="5" type="ORF">EVAR_52691_1</name>
</gene>
<dbReference type="OrthoDB" id="1600340at2759"/>
<feature type="signal peptide" evidence="3">
    <location>
        <begin position="1"/>
        <end position="25"/>
    </location>
</feature>
<evidence type="ECO:0000313" key="6">
    <source>
        <dbReference type="Proteomes" id="UP000299102"/>
    </source>
</evidence>
<sequence length="181" mass="19025">MASKRAIRCLFLAIVGLFVCGPGASRGTMAQCPWACSCQGVLVDCSHRGLFQVPKNLPADAERMSSIAPPPRRTLPQSFYLKSRALDPKPPAPAVVTYTTTSSVTGGLTCPPRHRSSICVLQAAHAAVRTLPAVLPRVNLLCTERCLSFGGTNLIAVFAGGACASPRPPATLSSTTARDYS</sequence>
<evidence type="ECO:0000256" key="3">
    <source>
        <dbReference type="SAM" id="SignalP"/>
    </source>
</evidence>
<dbReference type="SMART" id="SM00013">
    <property type="entry name" value="LRRNT"/>
    <property type="match status" value="1"/>
</dbReference>
<organism evidence="5 6">
    <name type="scientific">Eumeta variegata</name>
    <name type="common">Bagworm moth</name>
    <name type="synonym">Eumeta japonica</name>
    <dbReference type="NCBI Taxonomy" id="151549"/>
    <lineage>
        <taxon>Eukaryota</taxon>
        <taxon>Metazoa</taxon>
        <taxon>Ecdysozoa</taxon>
        <taxon>Arthropoda</taxon>
        <taxon>Hexapoda</taxon>
        <taxon>Insecta</taxon>
        <taxon>Pterygota</taxon>
        <taxon>Neoptera</taxon>
        <taxon>Endopterygota</taxon>
        <taxon>Lepidoptera</taxon>
        <taxon>Glossata</taxon>
        <taxon>Ditrysia</taxon>
        <taxon>Tineoidea</taxon>
        <taxon>Psychidae</taxon>
        <taxon>Oiketicinae</taxon>
        <taxon>Eumeta</taxon>
    </lineage>
</organism>
<dbReference type="Gene3D" id="3.80.10.10">
    <property type="entry name" value="Ribonuclease Inhibitor"/>
    <property type="match status" value="1"/>
</dbReference>
<feature type="domain" description="LRRNT" evidence="4">
    <location>
        <begin position="31"/>
        <end position="63"/>
    </location>
</feature>
<proteinExistence type="predicted"/>
<evidence type="ECO:0000313" key="5">
    <source>
        <dbReference type="EMBL" id="GBP69419.1"/>
    </source>
</evidence>
<dbReference type="InterPro" id="IPR032675">
    <property type="entry name" value="LRR_dom_sf"/>
</dbReference>
<keyword evidence="6" id="KW-1185">Reference proteome</keyword>
<comment type="caution">
    <text evidence="5">The sequence shown here is derived from an EMBL/GenBank/DDBJ whole genome shotgun (WGS) entry which is preliminary data.</text>
</comment>
<evidence type="ECO:0000259" key="4">
    <source>
        <dbReference type="SMART" id="SM00013"/>
    </source>
</evidence>